<evidence type="ECO:0000313" key="3">
    <source>
        <dbReference type="Proteomes" id="UP000263486"/>
    </source>
</evidence>
<dbReference type="RefSeq" id="WP_114642342.1">
    <property type="nucleotide sequence ID" value="NZ_JAACIO010000013.1"/>
</dbReference>
<protein>
    <recommendedName>
        <fullName evidence="4">Methyl-accepting chemotaxis protein</fullName>
    </recommendedName>
</protein>
<evidence type="ECO:0008006" key="4">
    <source>
        <dbReference type="Google" id="ProtNLM"/>
    </source>
</evidence>
<dbReference type="Proteomes" id="UP000263486">
    <property type="component" value="Unassembled WGS sequence"/>
</dbReference>
<keyword evidence="1" id="KW-1133">Transmembrane helix</keyword>
<evidence type="ECO:0000256" key="1">
    <source>
        <dbReference type="SAM" id="Phobius"/>
    </source>
</evidence>
<keyword evidence="1" id="KW-0472">Membrane</keyword>
<keyword evidence="3" id="KW-1185">Reference proteome</keyword>
<keyword evidence="1" id="KW-0812">Transmembrane</keyword>
<accession>A0ABX9KHY5</accession>
<dbReference type="EMBL" id="QUAJ01000012">
    <property type="protein sequence ID" value="REI41171.1"/>
    <property type="molecule type" value="Genomic_DNA"/>
</dbReference>
<gene>
    <name evidence="2" type="ORF">DYH56_08085</name>
</gene>
<proteinExistence type="predicted"/>
<sequence length="61" mass="6853">MSNIRKSKQTILGVIVSIIIIFAVASFYMGTLQGIINKLSETTKLKTEYKTTIEELEESND</sequence>
<reference evidence="2 3" key="1">
    <citation type="submission" date="2018-08" db="EMBL/GenBank/DDBJ databases">
        <title>Draft genome sequence of Psychrilyobacter sp. strain SD5 isolated from Black Sea water.</title>
        <authorList>
            <person name="Yadav S."/>
            <person name="Villanueva L."/>
            <person name="Damste J.S.S."/>
        </authorList>
    </citation>
    <scope>NUCLEOTIDE SEQUENCE [LARGE SCALE GENOMIC DNA]</scope>
    <source>
        <strain evidence="2 3">SD5</strain>
    </source>
</reference>
<organism evidence="2 3">
    <name type="scientific">Psychrilyobacter piezotolerans</name>
    <dbReference type="NCBI Taxonomy" id="2293438"/>
    <lineage>
        <taxon>Bacteria</taxon>
        <taxon>Fusobacteriati</taxon>
        <taxon>Fusobacteriota</taxon>
        <taxon>Fusobacteriia</taxon>
        <taxon>Fusobacteriales</taxon>
        <taxon>Fusobacteriaceae</taxon>
        <taxon>Psychrilyobacter</taxon>
    </lineage>
</organism>
<name>A0ABX9KHY5_9FUSO</name>
<feature type="transmembrane region" description="Helical" evidence="1">
    <location>
        <begin position="12"/>
        <end position="36"/>
    </location>
</feature>
<evidence type="ECO:0000313" key="2">
    <source>
        <dbReference type="EMBL" id="REI41171.1"/>
    </source>
</evidence>
<comment type="caution">
    <text evidence="2">The sequence shown here is derived from an EMBL/GenBank/DDBJ whole genome shotgun (WGS) entry which is preliminary data.</text>
</comment>